<dbReference type="RefSeq" id="XP_005189121.1">
    <property type="nucleotide sequence ID" value="XM_005189064.3"/>
</dbReference>
<feature type="signal peptide" evidence="1">
    <location>
        <begin position="1"/>
        <end position="16"/>
    </location>
</feature>
<name>A0A1I8MB11_MUSDO</name>
<dbReference type="VEuPathDB" id="VectorBase:MDOMA2_013271"/>
<accession>A0A1I8MB11</accession>
<evidence type="ECO:0000256" key="1">
    <source>
        <dbReference type="SAM" id="SignalP"/>
    </source>
</evidence>
<keyword evidence="1" id="KW-0732">Signal</keyword>
<evidence type="ECO:0000313" key="4">
    <source>
        <dbReference type="RefSeq" id="XP_005189121.1"/>
    </source>
</evidence>
<dbReference type="Proteomes" id="UP001652621">
    <property type="component" value="Unplaced"/>
</dbReference>
<protein>
    <submittedName>
        <fullName evidence="4">Uncharacterized protein LOC101894939</fullName>
    </submittedName>
</protein>
<dbReference type="AlphaFoldDB" id="A0A1I8MB11"/>
<organism evidence="2">
    <name type="scientific">Musca domestica</name>
    <name type="common">House fly</name>
    <dbReference type="NCBI Taxonomy" id="7370"/>
    <lineage>
        <taxon>Eukaryota</taxon>
        <taxon>Metazoa</taxon>
        <taxon>Ecdysozoa</taxon>
        <taxon>Arthropoda</taxon>
        <taxon>Hexapoda</taxon>
        <taxon>Insecta</taxon>
        <taxon>Pterygota</taxon>
        <taxon>Neoptera</taxon>
        <taxon>Endopterygota</taxon>
        <taxon>Diptera</taxon>
        <taxon>Brachycera</taxon>
        <taxon>Muscomorpha</taxon>
        <taxon>Muscoidea</taxon>
        <taxon>Muscidae</taxon>
        <taxon>Musca</taxon>
    </lineage>
</organism>
<reference evidence="2" key="1">
    <citation type="submission" date="2020-05" db="UniProtKB">
        <authorList>
            <consortium name="EnsemblMetazoa"/>
        </authorList>
    </citation>
    <scope>IDENTIFICATION</scope>
    <source>
        <strain evidence="2">Aabys</strain>
    </source>
</reference>
<feature type="chain" id="PRO_5044560087" evidence="1">
    <location>
        <begin position="17"/>
        <end position="71"/>
    </location>
</feature>
<evidence type="ECO:0000313" key="2">
    <source>
        <dbReference type="EnsemblMetazoa" id="MDOA003042-PA"/>
    </source>
</evidence>
<evidence type="ECO:0000313" key="3">
    <source>
        <dbReference type="Proteomes" id="UP001652621"/>
    </source>
</evidence>
<reference evidence="4" key="2">
    <citation type="submission" date="2025-04" db="UniProtKB">
        <authorList>
            <consortium name="RefSeq"/>
        </authorList>
    </citation>
    <scope>IDENTIFICATION</scope>
    <source>
        <strain evidence="4">Aabys</strain>
    </source>
</reference>
<proteinExistence type="predicted"/>
<gene>
    <name evidence="2" type="primary">101894939</name>
    <name evidence="4" type="synonym">LOC101894939</name>
</gene>
<keyword evidence="3" id="KW-1185">Reference proteome</keyword>
<dbReference type="EnsemblMetazoa" id="MDOA003042-RA">
    <property type="protein sequence ID" value="MDOA003042-PA"/>
    <property type="gene ID" value="MDOA003042"/>
</dbReference>
<dbReference type="GeneID" id="101894939"/>
<sequence length="71" mass="7760">MFKIFFFLSFLAMALARPGYISSHPVVSSYHAAPAVHVAHPVISTHHISTPLIHHGSYLHGGYHGGIHGLY</sequence>
<dbReference type="KEGG" id="mde:101894939"/>
<dbReference type="VEuPathDB" id="VectorBase:MDOA003042"/>